<keyword evidence="2" id="KW-0547">Nucleotide-binding</keyword>
<keyword evidence="4" id="KW-1185">Reference proteome</keyword>
<dbReference type="KEGG" id="tvd:SG34_009415"/>
<accession>A0AAF0CB03</accession>
<dbReference type="Proteomes" id="UP000032352">
    <property type="component" value="Chromosome"/>
</dbReference>
<dbReference type="SUPFAM" id="SSF51905">
    <property type="entry name" value="FAD/NAD(P)-binding domain"/>
    <property type="match status" value="1"/>
</dbReference>
<dbReference type="AlphaFoldDB" id="A0AAF0CB03"/>
<dbReference type="InterPro" id="IPR050816">
    <property type="entry name" value="Flavin-dep_Halogenase_NPB"/>
</dbReference>
<keyword evidence="2" id="KW-0274">FAD</keyword>
<dbReference type="PIRSF" id="PIRSF011396">
    <property type="entry name" value="Trp_halogenase"/>
    <property type="match status" value="1"/>
</dbReference>
<gene>
    <name evidence="3" type="ORF">SG34_009415</name>
</gene>
<evidence type="ECO:0000313" key="4">
    <source>
        <dbReference type="Proteomes" id="UP000032352"/>
    </source>
</evidence>
<dbReference type="Gene3D" id="3.50.50.60">
    <property type="entry name" value="FAD/NAD(P)-binding domain"/>
    <property type="match status" value="1"/>
</dbReference>
<keyword evidence="2" id="KW-0285">Flavoprotein</keyword>
<reference evidence="3 4" key="1">
    <citation type="journal article" date="2015" name="Genome Announc.">
        <title>Draft Genome Sequences of Marine Isolates of Thalassomonas viridans and Thalassomonas actiniarum.</title>
        <authorList>
            <person name="Olonade I."/>
            <person name="van Zyl L.J."/>
            <person name="Trindade M."/>
        </authorList>
    </citation>
    <scope>NUCLEOTIDE SEQUENCE [LARGE SCALE GENOMIC DNA]</scope>
    <source>
        <strain evidence="3 4">XOM25</strain>
    </source>
</reference>
<dbReference type="InterPro" id="IPR006905">
    <property type="entry name" value="Flavin_halogenase"/>
</dbReference>
<dbReference type="InterPro" id="IPR036188">
    <property type="entry name" value="FAD/NAD-bd_sf"/>
</dbReference>
<feature type="binding site" evidence="2">
    <location>
        <position position="360"/>
    </location>
    <ligand>
        <name>FAD</name>
        <dbReference type="ChEBI" id="CHEBI:57692"/>
    </ligand>
</feature>
<evidence type="ECO:0000313" key="3">
    <source>
        <dbReference type="EMBL" id="WDE07081.1"/>
    </source>
</evidence>
<proteinExistence type="predicted"/>
<protein>
    <submittedName>
        <fullName evidence="3">Tryptophan 7-halogenase</fullName>
    </submittedName>
</protein>
<feature type="active site" evidence="1">
    <location>
        <position position="90"/>
    </location>
</feature>
<evidence type="ECO:0000256" key="1">
    <source>
        <dbReference type="PIRSR" id="PIRSR011396-1"/>
    </source>
</evidence>
<dbReference type="GO" id="GO:0004497">
    <property type="term" value="F:monooxygenase activity"/>
    <property type="evidence" value="ECO:0007669"/>
    <property type="project" value="InterPro"/>
</dbReference>
<dbReference type="InterPro" id="IPR033856">
    <property type="entry name" value="Trp_halogen"/>
</dbReference>
<sequence>MEKYGSDDIHHIVIVGGGTAGWLMAARLAAKYQTPAHSPAQTPVSITLVESPSVKPVGVGEGTWPGMRSTLKAIGIRESDFMRECDASFKQGSQFIGWLNGENTDSYYHPFTLPQGYEDVDMMRFFQQSQTPGPFAGAVCSQSAVCQQELAPKQITTPEYAGVVNYGYHLNAGKFAYLLKRHCLANFTVRHVLDEVVKVNGAENGDIASVSTENHGDISGDLFIDCTGFACLLLGDFYQVPFIGQNHILFADTALAVQVPYPAADSPVASVTRSTATRAGWIWDIGLTNRRGIGHVYSSRYCSESQAEQALASYLGEEFGGAEIRKIPIKSGYRSHAWEKNCLAVGLSAGFLEPLEASAIVQIELAADWLCMQLPAKRSGMDIIAKRYNREFNYRWQRIIDFLKLHYLLSRRCDSDFWLDNRRPDSVPDSLQELMSLWSYHYPTKNEFSRSHEIFSLYSYQYILAGMGFKCESAYALTVAENGIGRQHVQNSRELTEKYLRHLPGHRELLEQVARFGFKSV</sequence>
<dbReference type="PANTHER" id="PTHR43747:SF4">
    <property type="entry name" value="FLAVIN-DEPENDENT TRYPTOPHAN HALOGENASE"/>
    <property type="match status" value="1"/>
</dbReference>
<feature type="binding site" evidence="2">
    <location>
        <position position="90"/>
    </location>
    <ligand>
        <name>7-chloro-L-tryptophan</name>
        <dbReference type="ChEBI" id="CHEBI:58713"/>
    </ligand>
</feature>
<feature type="binding site" evidence="2">
    <location>
        <position position="356"/>
    </location>
    <ligand>
        <name>L-tryptophan</name>
        <dbReference type="ChEBI" id="CHEBI:57912"/>
    </ligand>
</feature>
<organism evidence="3 4">
    <name type="scientific">Thalassomonas viridans</name>
    <dbReference type="NCBI Taxonomy" id="137584"/>
    <lineage>
        <taxon>Bacteria</taxon>
        <taxon>Pseudomonadati</taxon>
        <taxon>Pseudomonadota</taxon>
        <taxon>Gammaproteobacteria</taxon>
        <taxon>Alteromonadales</taxon>
        <taxon>Colwelliaceae</taxon>
        <taxon>Thalassomonas</taxon>
    </lineage>
</organism>
<feature type="binding site" evidence="2">
    <location>
        <position position="196"/>
    </location>
    <ligand>
        <name>FAD</name>
        <dbReference type="ChEBI" id="CHEBI:57692"/>
    </ligand>
</feature>
<dbReference type="PANTHER" id="PTHR43747">
    <property type="entry name" value="FAD-BINDING PROTEIN"/>
    <property type="match status" value="1"/>
</dbReference>
<feature type="binding site" evidence="2">
    <location>
        <begin position="17"/>
        <end position="20"/>
    </location>
    <ligand>
        <name>FAD</name>
        <dbReference type="ChEBI" id="CHEBI:57692"/>
    </ligand>
</feature>
<reference evidence="3 4" key="2">
    <citation type="journal article" date="2022" name="Mar. Drugs">
        <title>Bioassay-Guided Fractionation Leads to the Detection of Cholic Acid Generated by the Rare Thalassomonas sp.</title>
        <authorList>
            <person name="Pheiffer F."/>
            <person name="Schneider Y.K."/>
            <person name="Hansen E.H."/>
            <person name="Andersen J.H."/>
            <person name="Isaksson J."/>
            <person name="Busche T."/>
            <person name="R C."/>
            <person name="Kalinowski J."/>
            <person name="Zyl L.V."/>
            <person name="Trindade M."/>
        </authorList>
    </citation>
    <scope>NUCLEOTIDE SEQUENCE [LARGE SCALE GENOMIC DNA]</scope>
    <source>
        <strain evidence="3 4">XOM25</strain>
    </source>
</reference>
<name>A0AAF0CB03_9GAMM</name>
<dbReference type="EMBL" id="CP059733">
    <property type="protein sequence ID" value="WDE07081.1"/>
    <property type="molecule type" value="Genomic_DNA"/>
</dbReference>
<feature type="binding site" evidence="2">
    <location>
        <position position="347"/>
    </location>
    <ligand>
        <name>FAD</name>
        <dbReference type="ChEBI" id="CHEBI:57692"/>
    </ligand>
</feature>
<evidence type="ECO:0000256" key="2">
    <source>
        <dbReference type="PIRSR" id="PIRSR011396-2"/>
    </source>
</evidence>
<dbReference type="Pfam" id="PF04820">
    <property type="entry name" value="Trp_halogenase"/>
    <property type="match status" value="1"/>
</dbReference>
<dbReference type="RefSeq" id="WP_044841644.1">
    <property type="nucleotide sequence ID" value="NZ_CP059733.1"/>
</dbReference>
<dbReference type="GO" id="GO:0000166">
    <property type="term" value="F:nucleotide binding"/>
    <property type="evidence" value="ECO:0007669"/>
    <property type="project" value="UniProtKB-KW"/>
</dbReference>